<gene>
    <name evidence="2" type="ORF">JRO89_XS01G0380900</name>
</gene>
<keyword evidence="3" id="KW-1185">Reference proteome</keyword>
<protein>
    <submittedName>
        <fullName evidence="2">Uncharacterized protein</fullName>
    </submittedName>
</protein>
<accession>A0ABQ8IPR4</accession>
<sequence length="315" mass="34053">MSCHRNQEQEMPFINPPSPSHEGEEEELLLLHQTTTLDTSSSDDPSATNHFSLLNLHGFPPSSSSPTSAAAHSHLACTKCGYCGVSPGSQKRPSPEPSSAAALDREQPKTKKPNNHSPSLHGFSKIPLPTQDQPLLRRCCSDPNSPPIAVANTAPQVLADPPQSPPQNAEISRPETPLSAVRASAAKLPPRAPPLRRSVSDPSPSPSKTFSSSCGTMGAYESPNDKRLRRMRDCIREMNTWWDEILPEEEGGGTAMITNNSGNNNGATMENSEVDIEESVSVERSGGCLIIHFKCPCGKGYQILLSGRNCYYKLM</sequence>
<evidence type="ECO:0000313" key="3">
    <source>
        <dbReference type="Proteomes" id="UP000827721"/>
    </source>
</evidence>
<dbReference type="EMBL" id="JAFEMO010000001">
    <property type="protein sequence ID" value="KAH7578429.1"/>
    <property type="molecule type" value="Genomic_DNA"/>
</dbReference>
<proteinExistence type="predicted"/>
<organism evidence="2 3">
    <name type="scientific">Xanthoceras sorbifolium</name>
    <dbReference type="NCBI Taxonomy" id="99658"/>
    <lineage>
        <taxon>Eukaryota</taxon>
        <taxon>Viridiplantae</taxon>
        <taxon>Streptophyta</taxon>
        <taxon>Embryophyta</taxon>
        <taxon>Tracheophyta</taxon>
        <taxon>Spermatophyta</taxon>
        <taxon>Magnoliopsida</taxon>
        <taxon>eudicotyledons</taxon>
        <taxon>Gunneridae</taxon>
        <taxon>Pentapetalae</taxon>
        <taxon>rosids</taxon>
        <taxon>malvids</taxon>
        <taxon>Sapindales</taxon>
        <taxon>Sapindaceae</taxon>
        <taxon>Xanthoceroideae</taxon>
        <taxon>Xanthoceras</taxon>
    </lineage>
</organism>
<feature type="region of interest" description="Disordered" evidence="1">
    <location>
        <begin position="156"/>
        <end position="222"/>
    </location>
</feature>
<feature type="region of interest" description="Disordered" evidence="1">
    <location>
        <begin position="1"/>
        <end position="26"/>
    </location>
</feature>
<comment type="caution">
    <text evidence="2">The sequence shown here is derived from an EMBL/GenBank/DDBJ whole genome shotgun (WGS) entry which is preliminary data.</text>
</comment>
<reference evidence="2 3" key="1">
    <citation type="submission" date="2021-02" db="EMBL/GenBank/DDBJ databases">
        <title>Plant Genome Project.</title>
        <authorList>
            <person name="Zhang R.-G."/>
        </authorList>
    </citation>
    <scope>NUCLEOTIDE SEQUENCE [LARGE SCALE GENOMIC DNA]</scope>
    <source>
        <tissue evidence="2">Leaves</tissue>
    </source>
</reference>
<feature type="region of interest" description="Disordered" evidence="1">
    <location>
        <begin position="86"/>
        <end position="128"/>
    </location>
</feature>
<dbReference type="Proteomes" id="UP000827721">
    <property type="component" value="Unassembled WGS sequence"/>
</dbReference>
<evidence type="ECO:0000256" key="1">
    <source>
        <dbReference type="SAM" id="MobiDB-lite"/>
    </source>
</evidence>
<evidence type="ECO:0000313" key="2">
    <source>
        <dbReference type="EMBL" id="KAH7578429.1"/>
    </source>
</evidence>
<feature type="compositionally biased region" description="Low complexity" evidence="1">
    <location>
        <begin position="182"/>
        <end position="213"/>
    </location>
</feature>
<name>A0ABQ8IPR4_9ROSI</name>